<feature type="transmembrane region" description="Helical" evidence="1">
    <location>
        <begin position="57"/>
        <end position="74"/>
    </location>
</feature>
<comment type="caution">
    <text evidence="2">The sequence shown here is derived from an EMBL/GenBank/DDBJ whole genome shotgun (WGS) entry which is preliminary data.</text>
</comment>
<dbReference type="Proteomes" id="UP000642180">
    <property type="component" value="Unassembled WGS sequence"/>
</dbReference>
<protein>
    <submittedName>
        <fullName evidence="2">Uncharacterized protein</fullName>
    </submittedName>
</protein>
<evidence type="ECO:0000313" key="3">
    <source>
        <dbReference type="Proteomes" id="UP000642180"/>
    </source>
</evidence>
<gene>
    <name evidence="2" type="ORF">GCM10008066_13160</name>
</gene>
<reference evidence="3" key="1">
    <citation type="journal article" date="2019" name="Int. J. Syst. Evol. Microbiol.">
        <title>The Global Catalogue of Microorganisms (GCM) 10K type strain sequencing project: providing services to taxonomists for standard genome sequencing and annotation.</title>
        <authorList>
            <consortium name="The Broad Institute Genomics Platform"/>
            <consortium name="The Broad Institute Genome Sequencing Center for Infectious Disease"/>
            <person name="Wu L."/>
            <person name="Ma J."/>
        </authorList>
    </citation>
    <scope>NUCLEOTIDE SEQUENCE [LARGE SCALE GENOMIC DNA]</scope>
    <source>
        <strain evidence="3">CCM 2767</strain>
    </source>
</reference>
<keyword evidence="3" id="KW-1185">Reference proteome</keyword>
<evidence type="ECO:0000256" key="1">
    <source>
        <dbReference type="SAM" id="Phobius"/>
    </source>
</evidence>
<proteinExistence type="predicted"/>
<name>A0A8J3ARC9_9BURK</name>
<evidence type="ECO:0000313" key="2">
    <source>
        <dbReference type="EMBL" id="GGI18269.1"/>
    </source>
</evidence>
<sequence>MSTNNDDKRLLYRIPEIHEPTLFDYIVKQIPKIFRFTEYLTITGFILYLALKTESKLLYAFSTVLYGCVLFYVMDKQITFVKKLEFRNVWIMRITSLFLLVLGVVLVFGSLQLVLSIATAQK</sequence>
<accession>A0A8J3ARC9</accession>
<organism evidence="2 3">
    <name type="scientific">Oxalicibacterium faecigallinarum</name>
    <dbReference type="NCBI Taxonomy" id="573741"/>
    <lineage>
        <taxon>Bacteria</taxon>
        <taxon>Pseudomonadati</taxon>
        <taxon>Pseudomonadota</taxon>
        <taxon>Betaproteobacteria</taxon>
        <taxon>Burkholderiales</taxon>
        <taxon>Oxalobacteraceae</taxon>
        <taxon>Oxalicibacterium</taxon>
    </lineage>
</organism>
<keyword evidence="1" id="KW-0812">Transmembrane</keyword>
<feature type="transmembrane region" description="Helical" evidence="1">
    <location>
        <begin position="33"/>
        <end position="51"/>
    </location>
</feature>
<keyword evidence="1" id="KW-1133">Transmembrane helix</keyword>
<dbReference type="AlphaFoldDB" id="A0A8J3ARC9"/>
<feature type="transmembrane region" description="Helical" evidence="1">
    <location>
        <begin position="94"/>
        <end position="118"/>
    </location>
</feature>
<dbReference type="EMBL" id="BMDI01000001">
    <property type="protein sequence ID" value="GGI18269.1"/>
    <property type="molecule type" value="Genomic_DNA"/>
</dbReference>
<keyword evidence="1" id="KW-0472">Membrane</keyword>